<dbReference type="AlphaFoldDB" id="L0B9P3"/>
<organism evidence="2">
    <name type="scientific">Thermococcus sp. EXT9</name>
    <dbReference type="NCBI Taxonomy" id="1197732"/>
    <lineage>
        <taxon>Archaea</taxon>
        <taxon>Methanobacteriati</taxon>
        <taxon>Methanobacteriota</taxon>
        <taxon>Thermococci</taxon>
        <taxon>Thermococcales</taxon>
        <taxon>Thermococcaceae</taxon>
        <taxon>Thermococcus</taxon>
    </lineage>
</organism>
<name>L0B9P3_9EURY</name>
<proteinExistence type="predicted"/>
<evidence type="ECO:0000313" key="2">
    <source>
        <dbReference type="EMBL" id="AFZ84278.1"/>
    </source>
</evidence>
<gene>
    <name evidence="2" type="ORF">e9a-6</name>
</gene>
<feature type="region of interest" description="Disordered" evidence="1">
    <location>
        <begin position="1"/>
        <end position="25"/>
    </location>
</feature>
<protein>
    <submittedName>
        <fullName evidence="2">Uncharacterized protein</fullName>
    </submittedName>
</protein>
<reference evidence="2" key="1">
    <citation type="journal article" date="2013" name="PLoS ONE">
        <title>Insights into dynamics of mobile genetic elements in hyperthermophilic environments from five new thermococcus plasmids.</title>
        <authorList>
            <person name="Krupovic M."/>
            <person name="Gonnet M."/>
            <person name="Hania W.B."/>
            <person name="Forterre P."/>
            <person name="Erauso G."/>
        </authorList>
    </citation>
    <scope>NUCLEOTIDE SEQUENCE</scope>
    <source>
        <plasmid evidence="2">pEXT9a</plasmid>
    </source>
</reference>
<sequence length="66" mass="7441">MTSNMMQPPKKEWPRPIKVSSEGTVPPSNIYVLDDQLLKVTTPKATVVRLPRIADLRNWAHTIDGT</sequence>
<accession>L0B9P3</accession>
<keyword evidence="2" id="KW-0614">Plasmid</keyword>
<evidence type="ECO:0000256" key="1">
    <source>
        <dbReference type="SAM" id="MobiDB-lite"/>
    </source>
</evidence>
<geneLocation type="plasmid" evidence="2">
    <name>pEXT9a</name>
</geneLocation>
<dbReference type="EMBL" id="JQ661331">
    <property type="protein sequence ID" value="AFZ84278.1"/>
    <property type="molecule type" value="Genomic_DNA"/>
</dbReference>